<sequence>MIVANRLKIKRGSSQNSPYLVVASKKAARHKQVTGSANISENAVANTVSDLVGCQGNAIATTPQINDKVASIGR</sequence>
<proteinExistence type="predicted"/>
<reference evidence="1 2" key="1">
    <citation type="submission" date="2019-02" db="EMBL/GenBank/DDBJ databases">
        <title>Deep-cultivation of Planctomycetes and their phenomic and genomic characterization uncovers novel biology.</title>
        <authorList>
            <person name="Wiegand S."/>
            <person name="Jogler M."/>
            <person name="Boedeker C."/>
            <person name="Pinto D."/>
            <person name="Vollmers J."/>
            <person name="Rivas-Marin E."/>
            <person name="Kohn T."/>
            <person name="Peeters S.H."/>
            <person name="Heuer A."/>
            <person name="Rast P."/>
            <person name="Oberbeckmann S."/>
            <person name="Bunk B."/>
            <person name="Jeske O."/>
            <person name="Meyerdierks A."/>
            <person name="Storesund J.E."/>
            <person name="Kallscheuer N."/>
            <person name="Luecker S."/>
            <person name="Lage O.M."/>
            <person name="Pohl T."/>
            <person name="Merkel B.J."/>
            <person name="Hornburger P."/>
            <person name="Mueller R.-W."/>
            <person name="Bruemmer F."/>
            <person name="Labrenz M."/>
            <person name="Spormann A.M."/>
            <person name="Op den Camp H."/>
            <person name="Overmann J."/>
            <person name="Amann R."/>
            <person name="Jetten M.S.M."/>
            <person name="Mascher T."/>
            <person name="Medema M.H."/>
            <person name="Devos D.P."/>
            <person name="Kaster A.-K."/>
            <person name="Ovreas L."/>
            <person name="Rohde M."/>
            <person name="Galperin M.Y."/>
            <person name="Jogler C."/>
        </authorList>
    </citation>
    <scope>NUCLEOTIDE SEQUENCE [LARGE SCALE GENOMIC DNA]</scope>
    <source>
        <strain evidence="1 2">K23_9</strain>
    </source>
</reference>
<accession>A0A517NV49</accession>
<dbReference type="EMBL" id="CP036526">
    <property type="protein sequence ID" value="QDT10993.1"/>
    <property type="molecule type" value="Genomic_DNA"/>
</dbReference>
<evidence type="ECO:0000313" key="2">
    <source>
        <dbReference type="Proteomes" id="UP000319817"/>
    </source>
</evidence>
<protein>
    <submittedName>
        <fullName evidence="1">Uncharacterized protein</fullName>
    </submittedName>
</protein>
<keyword evidence="2" id="KW-1185">Reference proteome</keyword>
<gene>
    <name evidence="1" type="ORF">K239x_29860</name>
</gene>
<dbReference type="AlphaFoldDB" id="A0A517NV49"/>
<evidence type="ECO:0000313" key="1">
    <source>
        <dbReference type="EMBL" id="QDT10993.1"/>
    </source>
</evidence>
<name>A0A517NV49_9BACT</name>
<organism evidence="1 2">
    <name type="scientific">Stieleria marina</name>
    <dbReference type="NCBI Taxonomy" id="1930275"/>
    <lineage>
        <taxon>Bacteria</taxon>
        <taxon>Pseudomonadati</taxon>
        <taxon>Planctomycetota</taxon>
        <taxon>Planctomycetia</taxon>
        <taxon>Pirellulales</taxon>
        <taxon>Pirellulaceae</taxon>
        <taxon>Stieleria</taxon>
    </lineage>
</organism>
<dbReference type="Proteomes" id="UP000319817">
    <property type="component" value="Chromosome"/>
</dbReference>